<evidence type="ECO:0000256" key="1">
    <source>
        <dbReference type="ARBA" id="ARBA00023125"/>
    </source>
</evidence>
<evidence type="ECO:0000313" key="3">
    <source>
        <dbReference type="EMBL" id="EOR25322.1"/>
    </source>
</evidence>
<dbReference type="PANTHER" id="PTHR46558:SF11">
    <property type="entry name" value="HTH-TYPE TRANSCRIPTIONAL REGULATOR XRE"/>
    <property type="match status" value="1"/>
</dbReference>
<evidence type="ECO:0000313" key="4">
    <source>
        <dbReference type="Proteomes" id="UP000013988"/>
    </source>
</evidence>
<dbReference type="SMART" id="SM00530">
    <property type="entry name" value="HTH_XRE"/>
    <property type="match status" value="1"/>
</dbReference>
<keyword evidence="4" id="KW-1185">Reference proteome</keyword>
<gene>
    <name evidence="3" type="ORF">A500_10610</name>
</gene>
<evidence type="ECO:0000259" key="2">
    <source>
        <dbReference type="PROSITE" id="PS50943"/>
    </source>
</evidence>
<dbReference type="Gene3D" id="1.10.260.40">
    <property type="entry name" value="lambda repressor-like DNA-binding domains"/>
    <property type="match status" value="1"/>
</dbReference>
<dbReference type="OrthoDB" id="9811208at2"/>
<name>R9C7N9_9CLOT</name>
<dbReference type="CDD" id="cd00093">
    <property type="entry name" value="HTH_XRE"/>
    <property type="match status" value="1"/>
</dbReference>
<accession>R9C7N9</accession>
<dbReference type="AlphaFoldDB" id="R9C7N9"/>
<dbReference type="InterPro" id="IPR001387">
    <property type="entry name" value="Cro/C1-type_HTH"/>
</dbReference>
<reference evidence="3 4" key="1">
    <citation type="submission" date="2013-03" db="EMBL/GenBank/DDBJ databases">
        <title>Whole genome shotgun sequencing of Clostridium sartagoforme AAU1.</title>
        <authorList>
            <person name="Joshi C.G."/>
            <person name="Duggirala S.M."/>
            <person name="Nathani N.M."/>
            <person name="Bhatt V.D."/>
            <person name="Patel A.K."/>
            <person name="Pandya P.R."/>
            <person name="KaPatel J.A."/>
        </authorList>
    </citation>
    <scope>NUCLEOTIDE SEQUENCE [LARGE SCALE GENOMIC DNA]</scope>
    <source>
        <strain evidence="3 4">AAU1</strain>
    </source>
</reference>
<dbReference type="PANTHER" id="PTHR46558">
    <property type="entry name" value="TRACRIPTIONAL REGULATORY PROTEIN-RELATED-RELATED"/>
    <property type="match status" value="1"/>
</dbReference>
<dbReference type="Pfam" id="PF01381">
    <property type="entry name" value="HTH_3"/>
    <property type="match status" value="1"/>
</dbReference>
<keyword evidence="1" id="KW-0238">DNA-binding</keyword>
<dbReference type="EMBL" id="ASRV01000127">
    <property type="protein sequence ID" value="EOR25322.1"/>
    <property type="molecule type" value="Genomic_DNA"/>
</dbReference>
<comment type="caution">
    <text evidence="3">The sequence shown here is derived from an EMBL/GenBank/DDBJ whole genome shotgun (WGS) entry which is preliminary data.</text>
</comment>
<dbReference type="PROSITE" id="PS50943">
    <property type="entry name" value="HTH_CROC1"/>
    <property type="match status" value="1"/>
</dbReference>
<dbReference type="PATRIC" id="fig|1202534.3.peg.2101"/>
<sequence length="192" mass="21907">MKNELSLFAQRLKDLRSEGNYTLEEFSKKLDLPAQTINRYELDQRTPKIDTVDQIASKLNVSSDYLLGKTDYKNWEELASNITQLESLESYISSLGYKIEPAYQGAVSGSSQEESERLAMEADSDPNFPTWKVTTKQGNTFIVSLAEHEQLTNRVKNMIEYELQNIETNGYFIKEEKKTPGAANTKDLDCNQ</sequence>
<proteinExistence type="predicted"/>
<dbReference type="SUPFAM" id="SSF47413">
    <property type="entry name" value="lambda repressor-like DNA-binding domains"/>
    <property type="match status" value="1"/>
</dbReference>
<dbReference type="GO" id="GO:0003677">
    <property type="term" value="F:DNA binding"/>
    <property type="evidence" value="ECO:0007669"/>
    <property type="project" value="UniProtKB-KW"/>
</dbReference>
<dbReference type="RefSeq" id="WP_016207468.1">
    <property type="nucleotide sequence ID" value="NZ_ASRV01000127.1"/>
</dbReference>
<protein>
    <submittedName>
        <fullName evidence="3">Putative transcriptional regulator</fullName>
    </submittedName>
</protein>
<dbReference type="Proteomes" id="UP000013988">
    <property type="component" value="Unassembled WGS sequence"/>
</dbReference>
<feature type="domain" description="HTH cro/C1-type" evidence="2">
    <location>
        <begin position="12"/>
        <end position="66"/>
    </location>
</feature>
<organism evidence="3 4">
    <name type="scientific">Clostridium sartagoforme AAU1</name>
    <dbReference type="NCBI Taxonomy" id="1202534"/>
    <lineage>
        <taxon>Bacteria</taxon>
        <taxon>Bacillati</taxon>
        <taxon>Bacillota</taxon>
        <taxon>Clostridia</taxon>
        <taxon>Eubacteriales</taxon>
        <taxon>Clostridiaceae</taxon>
        <taxon>Clostridium</taxon>
    </lineage>
</organism>
<dbReference type="InterPro" id="IPR010982">
    <property type="entry name" value="Lambda_DNA-bd_dom_sf"/>
</dbReference>